<dbReference type="Gene3D" id="3.50.50.60">
    <property type="entry name" value="FAD/NAD(P)-binding domain"/>
    <property type="match status" value="1"/>
</dbReference>
<keyword evidence="3" id="KW-0285">Flavoprotein</keyword>
<accession>A0A381SEE4</accession>
<organism evidence="6">
    <name type="scientific">marine metagenome</name>
    <dbReference type="NCBI Taxonomy" id="408172"/>
    <lineage>
        <taxon>unclassified sequences</taxon>
        <taxon>metagenomes</taxon>
        <taxon>ecological metagenomes</taxon>
    </lineage>
</organism>
<sequence length="418" mass="46624">AINGQVFLRPLPEDFERWVEWGNDRWSFKECLPYLLKIETDLDYDGDFHGQDGPILVKRHSLDSLTDDQLAFYEACKYLGYKETIDHNLPDSTGVGPYPLNNPDGIRFSTALGYLSQSRHRLNLTIKPNCVTQKIIFDGNVATGVEVISNGEMFKVEGTEIILSAGSIATPQILMLSGVGSKEYLSTFNISVVSDLPGVGKNLRDHPTVHTTWKPHYSFNKPEQKIGPQKVALRYTSQDSKYQNDMIMIMRFSHEIGDTGALMISVGIYLAESVGRISLQSTDIHTQPILDYNLLSHEHDLKRLREGVRLADKIAKAPSFTSSIVGRLSPDETTINDDDLLDKWMLENVLTMHHISGTCKMGSRSDKEAVVDQYGLVYGTKQLRIADASILPDCPRANTNVAAMLIGERIADFINTSG</sequence>
<evidence type="ECO:0000256" key="1">
    <source>
        <dbReference type="ARBA" id="ARBA00001974"/>
    </source>
</evidence>
<evidence type="ECO:0000313" key="6">
    <source>
        <dbReference type="EMBL" id="SVA00677.1"/>
    </source>
</evidence>
<dbReference type="GO" id="GO:0050660">
    <property type="term" value="F:flavin adenine dinucleotide binding"/>
    <property type="evidence" value="ECO:0007669"/>
    <property type="project" value="InterPro"/>
</dbReference>
<proteinExistence type="inferred from homology"/>
<feature type="non-terminal residue" evidence="6">
    <location>
        <position position="1"/>
    </location>
</feature>
<name>A0A381SEE4_9ZZZZ</name>
<dbReference type="SUPFAM" id="SSF51905">
    <property type="entry name" value="FAD/NAD(P)-binding domain"/>
    <property type="match status" value="1"/>
</dbReference>
<dbReference type="PIRSF" id="PIRSF000137">
    <property type="entry name" value="Alcohol_oxidase"/>
    <property type="match status" value="1"/>
</dbReference>
<dbReference type="AlphaFoldDB" id="A0A381SEE4"/>
<dbReference type="PANTHER" id="PTHR11552">
    <property type="entry name" value="GLUCOSE-METHANOL-CHOLINE GMC OXIDOREDUCTASE"/>
    <property type="match status" value="1"/>
</dbReference>
<keyword evidence="4" id="KW-0274">FAD</keyword>
<dbReference type="Pfam" id="PF00732">
    <property type="entry name" value="GMC_oxred_N"/>
    <property type="match status" value="1"/>
</dbReference>
<dbReference type="InterPro" id="IPR007867">
    <property type="entry name" value="GMC_OxRtase_C"/>
</dbReference>
<dbReference type="GO" id="GO:0016614">
    <property type="term" value="F:oxidoreductase activity, acting on CH-OH group of donors"/>
    <property type="evidence" value="ECO:0007669"/>
    <property type="project" value="InterPro"/>
</dbReference>
<dbReference type="InterPro" id="IPR000172">
    <property type="entry name" value="GMC_OxRdtase_N"/>
</dbReference>
<dbReference type="Gene3D" id="3.30.410.40">
    <property type="match status" value="1"/>
</dbReference>
<reference evidence="6" key="1">
    <citation type="submission" date="2018-05" db="EMBL/GenBank/DDBJ databases">
        <authorList>
            <person name="Lanie J.A."/>
            <person name="Ng W.-L."/>
            <person name="Kazmierczak K.M."/>
            <person name="Andrzejewski T.M."/>
            <person name="Davidsen T.M."/>
            <person name="Wayne K.J."/>
            <person name="Tettelin H."/>
            <person name="Glass J.I."/>
            <person name="Rusch D."/>
            <person name="Podicherti R."/>
            <person name="Tsui H.-C.T."/>
            <person name="Winkler M.E."/>
        </authorList>
    </citation>
    <scope>NUCLEOTIDE SEQUENCE</scope>
</reference>
<evidence type="ECO:0000259" key="5">
    <source>
        <dbReference type="PROSITE" id="PS00624"/>
    </source>
</evidence>
<comment type="cofactor">
    <cofactor evidence="1">
        <name>FAD</name>
        <dbReference type="ChEBI" id="CHEBI:57692"/>
    </cofactor>
</comment>
<evidence type="ECO:0000256" key="2">
    <source>
        <dbReference type="ARBA" id="ARBA00010790"/>
    </source>
</evidence>
<protein>
    <recommendedName>
        <fullName evidence="5">Glucose-methanol-choline oxidoreductase N-terminal domain-containing protein</fullName>
    </recommendedName>
</protein>
<dbReference type="Pfam" id="PF05199">
    <property type="entry name" value="GMC_oxred_C"/>
    <property type="match status" value="1"/>
</dbReference>
<feature type="domain" description="Glucose-methanol-choline oxidoreductase N-terminal" evidence="5">
    <location>
        <begin position="166"/>
        <end position="180"/>
    </location>
</feature>
<dbReference type="PANTHER" id="PTHR11552:SF147">
    <property type="entry name" value="CHOLINE DEHYDROGENASE, MITOCHONDRIAL"/>
    <property type="match status" value="1"/>
</dbReference>
<comment type="similarity">
    <text evidence="2">Belongs to the GMC oxidoreductase family.</text>
</comment>
<evidence type="ECO:0000256" key="3">
    <source>
        <dbReference type="ARBA" id="ARBA00022630"/>
    </source>
</evidence>
<gene>
    <name evidence="6" type="ORF">METZ01_LOCUS53531</name>
</gene>
<dbReference type="InterPro" id="IPR036188">
    <property type="entry name" value="FAD/NAD-bd_sf"/>
</dbReference>
<evidence type="ECO:0000256" key="4">
    <source>
        <dbReference type="ARBA" id="ARBA00022827"/>
    </source>
</evidence>
<dbReference type="PROSITE" id="PS00624">
    <property type="entry name" value="GMC_OXRED_2"/>
    <property type="match status" value="1"/>
</dbReference>
<dbReference type="SUPFAM" id="SSF54373">
    <property type="entry name" value="FAD-linked reductases, C-terminal domain"/>
    <property type="match status" value="1"/>
</dbReference>
<dbReference type="InterPro" id="IPR012132">
    <property type="entry name" value="GMC_OxRdtase"/>
</dbReference>
<dbReference type="EMBL" id="UINC01002826">
    <property type="protein sequence ID" value="SVA00677.1"/>
    <property type="molecule type" value="Genomic_DNA"/>
</dbReference>